<dbReference type="InterPro" id="IPR001128">
    <property type="entry name" value="Cyt_P450"/>
</dbReference>
<dbReference type="PANTHER" id="PTHR24279:SF120">
    <property type="entry name" value="CYTOCHROME P450"/>
    <property type="match status" value="1"/>
</dbReference>
<dbReference type="AlphaFoldDB" id="A0A7F5RB38"/>
<accession>A0A7F5RB38</accession>
<dbReference type="GO" id="GO:0020037">
    <property type="term" value="F:heme binding"/>
    <property type="evidence" value="ECO:0007669"/>
    <property type="project" value="InterPro"/>
</dbReference>
<evidence type="ECO:0000256" key="1">
    <source>
        <dbReference type="ARBA" id="ARBA00001971"/>
    </source>
</evidence>
<dbReference type="PROSITE" id="PS00086">
    <property type="entry name" value="CYTOCHROME_P450"/>
    <property type="match status" value="1"/>
</dbReference>
<dbReference type="RefSeq" id="XP_025833173.1">
    <property type="nucleotide sequence ID" value="XM_025977388.1"/>
</dbReference>
<evidence type="ECO:0000256" key="6">
    <source>
        <dbReference type="ARBA" id="ARBA00023004"/>
    </source>
</evidence>
<dbReference type="GeneID" id="108733150"/>
<comment type="similarity">
    <text evidence="2 9">Belongs to the cytochrome P450 family.</text>
</comment>
<dbReference type="FunFam" id="1.10.630.10:FF:000006">
    <property type="entry name" value="Cytochrome P450 302a1, mitochondrial"/>
    <property type="match status" value="1"/>
</dbReference>
<keyword evidence="5 9" id="KW-0560">Oxidoreductase</keyword>
<keyword evidence="7 9" id="KW-0503">Monooxygenase</keyword>
<dbReference type="PRINTS" id="PR00463">
    <property type="entry name" value="EP450I"/>
</dbReference>
<comment type="cofactor">
    <cofactor evidence="1 8">
        <name>heme</name>
        <dbReference type="ChEBI" id="CHEBI:30413"/>
    </cofactor>
</comment>
<name>A0A7F5RB38_AGRPL</name>
<dbReference type="RefSeq" id="XP_025833172.1">
    <property type="nucleotide sequence ID" value="XM_025977387.1"/>
</dbReference>
<dbReference type="InterPro" id="IPR002401">
    <property type="entry name" value="Cyt_P450_E_grp-I"/>
</dbReference>
<evidence type="ECO:0000313" key="13">
    <source>
        <dbReference type="RefSeq" id="XP_025833173.1"/>
    </source>
</evidence>
<dbReference type="InterPro" id="IPR050479">
    <property type="entry name" value="CYP11_CYP27_families"/>
</dbReference>
<evidence type="ECO:0000256" key="4">
    <source>
        <dbReference type="ARBA" id="ARBA00022723"/>
    </source>
</evidence>
<keyword evidence="10" id="KW-1185">Reference proteome</keyword>
<dbReference type="PANTHER" id="PTHR24279">
    <property type="entry name" value="CYTOCHROME P450"/>
    <property type="match status" value="1"/>
</dbReference>
<feature type="binding site" description="axial binding residue" evidence="8">
    <location>
        <position position="490"/>
    </location>
    <ligand>
        <name>heme</name>
        <dbReference type="ChEBI" id="CHEBI:30413"/>
    </ligand>
    <ligandPart>
        <name>Fe</name>
        <dbReference type="ChEBI" id="CHEBI:18248"/>
    </ligandPart>
</feature>
<sequence>MYRQLLHSARTARNSMQKFAEVRRYRATVAAAENVESQRIQNLEQKVRQEAASKPDNWDNAKPFSEIPGPKPLPLLGNMWRFIPIIGDFNGTDPIAFMTGFQKYGDIAAVRGFVKGDTVFLYKPEDIEAVFRNEGTWPERISFKSIEYYQANVRKDIYDDLYSLVASNGKDWHKMRSIANPILNQIRSVEMYIPEIDCVSQDFIKRIRFLLDNKEEGMMPESFLNELNKWSLESVSFLGLDKRLGCLDSNLDPDSEAQKIIDSVHKMFEYMYKLEFEPSLLQYINTKNRDEFVKHFDVIINAFSKHIQEAKIRYENSSSESNKSMLQRFLSVNEKVANVLALDLLAAGVDTTGKSGGAILYFLASHKRAQNELRKELVTLLPNKDSPFTKETLANAKYLKASIKEGLRMGGIAVANVRTATKDMVVGGYQIPKGTLIQMCAYQNLFSEQQFPHPREFIPERWLRTNTSETSHKNTHPFVYLPFGFGARSCIGQRLATMELELLIARIIRNFELEWLHPPAKFTAKLFYEIVDPLRFKVKETPE</sequence>
<evidence type="ECO:0000313" key="11">
    <source>
        <dbReference type="RefSeq" id="XP_025833170.1"/>
    </source>
</evidence>
<evidence type="ECO:0000256" key="2">
    <source>
        <dbReference type="ARBA" id="ARBA00010617"/>
    </source>
</evidence>
<dbReference type="GO" id="GO:0016705">
    <property type="term" value="F:oxidoreductase activity, acting on paired donors, with incorporation or reduction of molecular oxygen"/>
    <property type="evidence" value="ECO:0007669"/>
    <property type="project" value="InterPro"/>
</dbReference>
<evidence type="ECO:0000256" key="9">
    <source>
        <dbReference type="RuleBase" id="RU000461"/>
    </source>
</evidence>
<dbReference type="KEGG" id="apln:108733150"/>
<evidence type="ECO:0000256" key="3">
    <source>
        <dbReference type="ARBA" id="ARBA00022617"/>
    </source>
</evidence>
<gene>
    <name evidence="11 12 13" type="primary">LOC108733150</name>
</gene>
<dbReference type="GO" id="GO:0004497">
    <property type="term" value="F:monooxygenase activity"/>
    <property type="evidence" value="ECO:0007669"/>
    <property type="project" value="UniProtKB-KW"/>
</dbReference>
<dbReference type="CDD" id="cd11054">
    <property type="entry name" value="CYP24A1-like"/>
    <property type="match status" value="1"/>
</dbReference>
<evidence type="ECO:0000256" key="5">
    <source>
        <dbReference type="ARBA" id="ARBA00023002"/>
    </source>
</evidence>
<dbReference type="OrthoDB" id="3945418at2759"/>
<dbReference type="SUPFAM" id="SSF48264">
    <property type="entry name" value="Cytochrome P450"/>
    <property type="match status" value="1"/>
</dbReference>
<evidence type="ECO:0000313" key="12">
    <source>
        <dbReference type="RefSeq" id="XP_025833172.1"/>
    </source>
</evidence>
<dbReference type="GO" id="GO:0005506">
    <property type="term" value="F:iron ion binding"/>
    <property type="evidence" value="ECO:0007669"/>
    <property type="project" value="InterPro"/>
</dbReference>
<proteinExistence type="inferred from homology"/>
<protein>
    <submittedName>
        <fullName evidence="11 12">Probable cytochrome P450 12a5, mitochondrial</fullName>
    </submittedName>
</protein>
<keyword evidence="6 8" id="KW-0408">Iron</keyword>
<evidence type="ECO:0000256" key="7">
    <source>
        <dbReference type="ARBA" id="ARBA00023033"/>
    </source>
</evidence>
<dbReference type="InterPro" id="IPR036396">
    <property type="entry name" value="Cyt_P450_sf"/>
</dbReference>
<dbReference type="InterPro" id="IPR017972">
    <property type="entry name" value="Cyt_P450_CS"/>
</dbReference>
<reference evidence="11 12" key="1">
    <citation type="submission" date="2025-04" db="UniProtKB">
        <authorList>
            <consortium name="RefSeq"/>
        </authorList>
    </citation>
    <scope>IDENTIFICATION</scope>
    <source>
        <tissue evidence="11 12">Entire body</tissue>
    </source>
</reference>
<dbReference type="Gene3D" id="1.10.630.10">
    <property type="entry name" value="Cytochrome P450"/>
    <property type="match status" value="1"/>
</dbReference>
<keyword evidence="3 8" id="KW-0349">Heme</keyword>
<evidence type="ECO:0000313" key="10">
    <source>
        <dbReference type="Proteomes" id="UP000192223"/>
    </source>
</evidence>
<dbReference type="PRINTS" id="PR00385">
    <property type="entry name" value="P450"/>
</dbReference>
<keyword evidence="4 8" id="KW-0479">Metal-binding</keyword>
<dbReference type="Pfam" id="PF00067">
    <property type="entry name" value="p450"/>
    <property type="match status" value="1"/>
</dbReference>
<dbReference type="RefSeq" id="XP_025833170.1">
    <property type="nucleotide sequence ID" value="XM_025977385.1"/>
</dbReference>
<organism evidence="10 11">
    <name type="scientific">Agrilus planipennis</name>
    <name type="common">Emerald ash borer</name>
    <name type="synonym">Agrilus marcopoli</name>
    <dbReference type="NCBI Taxonomy" id="224129"/>
    <lineage>
        <taxon>Eukaryota</taxon>
        <taxon>Metazoa</taxon>
        <taxon>Ecdysozoa</taxon>
        <taxon>Arthropoda</taxon>
        <taxon>Hexapoda</taxon>
        <taxon>Insecta</taxon>
        <taxon>Pterygota</taxon>
        <taxon>Neoptera</taxon>
        <taxon>Endopterygota</taxon>
        <taxon>Coleoptera</taxon>
        <taxon>Polyphaga</taxon>
        <taxon>Elateriformia</taxon>
        <taxon>Buprestoidea</taxon>
        <taxon>Buprestidae</taxon>
        <taxon>Agrilinae</taxon>
        <taxon>Agrilus</taxon>
    </lineage>
</organism>
<dbReference type="Proteomes" id="UP000192223">
    <property type="component" value="Unplaced"/>
</dbReference>
<evidence type="ECO:0000256" key="8">
    <source>
        <dbReference type="PIRSR" id="PIRSR602401-1"/>
    </source>
</evidence>